<protein>
    <submittedName>
        <fullName evidence="1">Uncharacterized protein</fullName>
    </submittedName>
</protein>
<accession>A0A6G7VNE0</accession>
<dbReference type="PROSITE" id="PS51257">
    <property type="entry name" value="PROKAR_LIPOPROTEIN"/>
    <property type="match status" value="1"/>
</dbReference>
<sequence>MRSFVVLMAAAALAGCAVPRQNTATPSREVAGTVLLARSGLIVEDSRDSLLAFGTALPSVEMRVTPILGPVVTRTTRVDCGPAPVSLIAFEDITLIARDGQLAGWMTDEDGLRTDAGIGLGSTEISLTAAYKTEYTLDALDREFDAEGFHGTVRNGLVSSMWAGTSCPS</sequence>
<gene>
    <name evidence="1" type="ORF">G8E03_13070</name>
</gene>
<proteinExistence type="predicted"/>
<dbReference type="KEGG" id="mon:G8E03_13070"/>
<dbReference type="AlphaFoldDB" id="A0A6G7VNE0"/>
<reference evidence="1 2" key="1">
    <citation type="submission" date="2020-03" db="EMBL/GenBank/DDBJ databases">
        <title>Complete genome sequence of Monaibacterium sp. ALG8 with diverse plasmids.</title>
        <authorList>
            <person name="Sun C."/>
        </authorList>
    </citation>
    <scope>NUCLEOTIDE SEQUENCE [LARGE SCALE GENOMIC DNA]</scope>
    <source>
        <strain evidence="1 2">ALG8</strain>
    </source>
</reference>
<evidence type="ECO:0000313" key="2">
    <source>
        <dbReference type="Proteomes" id="UP000500791"/>
    </source>
</evidence>
<organism evidence="1 2">
    <name type="scientific">Pontivivens nitratireducens</name>
    <dbReference type="NCBI Taxonomy" id="2758038"/>
    <lineage>
        <taxon>Bacteria</taxon>
        <taxon>Pseudomonadati</taxon>
        <taxon>Pseudomonadota</taxon>
        <taxon>Alphaproteobacteria</taxon>
        <taxon>Rhodobacterales</taxon>
        <taxon>Paracoccaceae</taxon>
        <taxon>Pontivivens</taxon>
    </lineage>
</organism>
<name>A0A6G7VNE0_9RHOB</name>
<dbReference type="RefSeq" id="WP_166192699.1">
    <property type="nucleotide sequence ID" value="NZ_CP049811.1"/>
</dbReference>
<keyword evidence="2" id="KW-1185">Reference proteome</keyword>
<evidence type="ECO:0000313" key="1">
    <source>
        <dbReference type="EMBL" id="QIK41603.1"/>
    </source>
</evidence>
<dbReference type="EMBL" id="CP049811">
    <property type="protein sequence ID" value="QIK41603.1"/>
    <property type="molecule type" value="Genomic_DNA"/>
</dbReference>
<dbReference type="Proteomes" id="UP000500791">
    <property type="component" value="Chromosome"/>
</dbReference>